<evidence type="ECO:0000313" key="1">
    <source>
        <dbReference type="EMBL" id="CAK7349650.1"/>
    </source>
</evidence>
<protein>
    <submittedName>
        <fullName evidence="1">Uncharacterized protein</fullName>
    </submittedName>
</protein>
<accession>A0AAV1SF39</accession>
<keyword evidence="2" id="KW-1185">Reference proteome</keyword>
<proteinExistence type="predicted"/>
<name>A0AAV1SF39_9ROSI</name>
<reference evidence="1 2" key="1">
    <citation type="submission" date="2024-01" db="EMBL/GenBank/DDBJ databases">
        <authorList>
            <person name="Waweru B."/>
        </authorList>
    </citation>
    <scope>NUCLEOTIDE SEQUENCE [LARGE SCALE GENOMIC DNA]</scope>
</reference>
<dbReference type="Proteomes" id="UP001314170">
    <property type="component" value="Unassembled WGS sequence"/>
</dbReference>
<gene>
    <name evidence="1" type="ORF">DCAF_LOCUS22370</name>
</gene>
<dbReference type="EMBL" id="CAWUPB010001176">
    <property type="protein sequence ID" value="CAK7349650.1"/>
    <property type="molecule type" value="Genomic_DNA"/>
</dbReference>
<evidence type="ECO:0000313" key="2">
    <source>
        <dbReference type="Proteomes" id="UP001314170"/>
    </source>
</evidence>
<comment type="caution">
    <text evidence="1">The sequence shown here is derived from an EMBL/GenBank/DDBJ whole genome shotgun (WGS) entry which is preliminary data.</text>
</comment>
<dbReference type="AlphaFoldDB" id="A0AAV1SF39"/>
<organism evidence="1 2">
    <name type="scientific">Dovyalis caffra</name>
    <dbReference type="NCBI Taxonomy" id="77055"/>
    <lineage>
        <taxon>Eukaryota</taxon>
        <taxon>Viridiplantae</taxon>
        <taxon>Streptophyta</taxon>
        <taxon>Embryophyta</taxon>
        <taxon>Tracheophyta</taxon>
        <taxon>Spermatophyta</taxon>
        <taxon>Magnoliopsida</taxon>
        <taxon>eudicotyledons</taxon>
        <taxon>Gunneridae</taxon>
        <taxon>Pentapetalae</taxon>
        <taxon>rosids</taxon>
        <taxon>fabids</taxon>
        <taxon>Malpighiales</taxon>
        <taxon>Salicaceae</taxon>
        <taxon>Flacourtieae</taxon>
        <taxon>Dovyalis</taxon>
    </lineage>
</organism>
<sequence>MEDLQSGRGPKEWLKRAKKLNAMSTQAANAPYPNFFRSCLLKLLASKVSYIILTNEILGAFHEASNKNFANPQNAMKDPLLDRSKLAFSPAQFNSFYTFDRSSGYARQPLASQPYAFLL</sequence>